<name>A0A5M9RA18_9GAMM</name>
<dbReference type="CDD" id="cd00060">
    <property type="entry name" value="FHA"/>
    <property type="match status" value="1"/>
</dbReference>
<proteinExistence type="predicted"/>
<sequence length="318" mass="35666">MSLMFLLIKRRITAMSLTIRIISSPDDQGNRPSQYYFDGKDGTIGRDAQADIVLNDPHAHIDDIHATLRCTETGYVLTDNSRDGIFINNNPQALGCGLHYALQDGDMLAVGSFRLLVSCFMPLNTPQALPAENADDEAALCGLFSPEDNAAHFADDPFLSTEPPKKPEPHEIRYRFSAVARPYSRPAPEPEPEPEPDVIPVSLVSEPAPAFFPDDAPVELPDTETLSPEQLSREKLALVRILLPEISRALSYAADKVIRDISPLHMTALCRDQKLAKKIDYWQAYQQFFSRQTADNQLQNKLIDYFRSEFYTQIIESV</sequence>
<feature type="domain" description="FHA" evidence="1">
    <location>
        <begin position="42"/>
        <end position="92"/>
    </location>
</feature>
<dbReference type="EMBL" id="VXKB01000001">
    <property type="protein sequence ID" value="KAA8717580.1"/>
    <property type="molecule type" value="Genomic_DNA"/>
</dbReference>
<dbReference type="SMART" id="SM00240">
    <property type="entry name" value="FHA"/>
    <property type="match status" value="1"/>
</dbReference>
<gene>
    <name evidence="2" type="ORF">F4V73_06990</name>
</gene>
<dbReference type="Gene3D" id="2.60.200.20">
    <property type="match status" value="1"/>
</dbReference>
<dbReference type="Pfam" id="PF00498">
    <property type="entry name" value="FHA"/>
    <property type="match status" value="1"/>
</dbReference>
<evidence type="ECO:0000313" key="3">
    <source>
        <dbReference type="Proteomes" id="UP000322181"/>
    </source>
</evidence>
<dbReference type="Proteomes" id="UP000322181">
    <property type="component" value="Unassembled WGS sequence"/>
</dbReference>
<comment type="caution">
    <text evidence="2">The sequence shown here is derived from an EMBL/GenBank/DDBJ whole genome shotgun (WGS) entry which is preliminary data.</text>
</comment>
<dbReference type="SUPFAM" id="SSF49879">
    <property type="entry name" value="SMAD/FHA domain"/>
    <property type="match status" value="1"/>
</dbReference>
<dbReference type="InterPro" id="IPR008984">
    <property type="entry name" value="SMAD_FHA_dom_sf"/>
</dbReference>
<evidence type="ECO:0000313" key="2">
    <source>
        <dbReference type="EMBL" id="KAA8717580.1"/>
    </source>
</evidence>
<dbReference type="AlphaFoldDB" id="A0A5M9RA18"/>
<dbReference type="OrthoDB" id="273564at2"/>
<dbReference type="InterPro" id="IPR000253">
    <property type="entry name" value="FHA_dom"/>
</dbReference>
<reference evidence="2 3" key="1">
    <citation type="submission" date="2019-09" db="EMBL/GenBank/DDBJ databases">
        <title>Draft genome sequence of various Type strains from the CCUG.</title>
        <authorList>
            <person name="Pineiro-Iglesias B."/>
            <person name="Tunovic T."/>
            <person name="Unosson C."/>
            <person name="Inganas E."/>
            <person name="Ohlen M."/>
            <person name="Cardew S."/>
            <person name="Jensie-Markopoulos S."/>
            <person name="Salva-Serra F."/>
            <person name="Jaen-Luchoro D."/>
            <person name="Karlsson R."/>
            <person name="Svensson-Stadler L."/>
            <person name="Chun J."/>
            <person name="Moore E."/>
        </authorList>
    </citation>
    <scope>NUCLEOTIDE SEQUENCE [LARGE SCALE GENOMIC DNA]</scope>
    <source>
        <strain evidence="2 3">CCUG 53682T</strain>
    </source>
</reference>
<accession>A0A5M9RA18</accession>
<organism evidence="2 3">
    <name type="scientific">Morganella psychrotolerans</name>
    <dbReference type="NCBI Taxonomy" id="368603"/>
    <lineage>
        <taxon>Bacteria</taxon>
        <taxon>Pseudomonadati</taxon>
        <taxon>Pseudomonadota</taxon>
        <taxon>Gammaproteobacteria</taxon>
        <taxon>Enterobacterales</taxon>
        <taxon>Morganellaceae</taxon>
        <taxon>Morganella</taxon>
    </lineage>
</organism>
<dbReference type="PROSITE" id="PS50006">
    <property type="entry name" value="FHA_DOMAIN"/>
    <property type="match status" value="1"/>
</dbReference>
<evidence type="ECO:0000259" key="1">
    <source>
        <dbReference type="PROSITE" id="PS50006"/>
    </source>
</evidence>
<protein>
    <submittedName>
        <fullName evidence="2">FHA domain-containing protein</fullName>
    </submittedName>
</protein>